<keyword evidence="3" id="KW-0560">Oxidoreductase</keyword>
<dbReference type="GO" id="GO:0071949">
    <property type="term" value="F:FAD binding"/>
    <property type="evidence" value="ECO:0007669"/>
    <property type="project" value="InterPro"/>
</dbReference>
<dbReference type="Pfam" id="PF01494">
    <property type="entry name" value="FAD_binding_3"/>
    <property type="match status" value="2"/>
</dbReference>
<evidence type="ECO:0000256" key="1">
    <source>
        <dbReference type="ARBA" id="ARBA00022630"/>
    </source>
</evidence>
<gene>
    <name evidence="5" type="ORF">OE88DRAFT_1735312</name>
</gene>
<dbReference type="InterPro" id="IPR051104">
    <property type="entry name" value="FAD_monoxygenase"/>
</dbReference>
<sequence length="481" mass="53297">MNTSVRPPKFEVAVVGGGIAGLLCAFVLSKNTSIEVHVYEAAHQLSEVGAGIGIFSRVWKIIEELGLAESLLPLANNEAALTFHMRKSDSTEGLSFHDMNDLGINSVLRCVERAWINLPGTIMTFHRAELQQAILKWLPSSCKVHLLKRLTSVDEPDSMDLPVSLHFADGTTATCDLLIGADGIKSEVRMSMYRSRAAKARSQGKEEVADIWMRYLRPVWTGSVAYRGMVTKEQLMSLNRGSEPAVCKRPMMYCGSLRHVVGYPISNGNIVDIVAFTTDTDLEGAPFDAPLVSVVSNEEFVSKFQGFEQEVQDLLRFVDKPTRWAIHTVTPLPSFVSKRIALLGDAAHAMAPHQGAGASQAVEDTYILTSLLTHPLCTQETLPFALEIYDRIRRPLANAVLEGSRRAGFLFDFNLPGLREDDIMQKGADGTLRPSMEVLRQVGQTMDTIQEWIWKRAVQKDRECAITMLEECCSRGSLRVD</sequence>
<organism evidence="5 6">
    <name type="scientific">Heliocybe sulcata</name>
    <dbReference type="NCBI Taxonomy" id="5364"/>
    <lineage>
        <taxon>Eukaryota</taxon>
        <taxon>Fungi</taxon>
        <taxon>Dikarya</taxon>
        <taxon>Basidiomycota</taxon>
        <taxon>Agaricomycotina</taxon>
        <taxon>Agaricomycetes</taxon>
        <taxon>Gloeophyllales</taxon>
        <taxon>Gloeophyllaceae</taxon>
        <taxon>Heliocybe</taxon>
    </lineage>
</organism>
<dbReference type="Gene3D" id="3.50.50.60">
    <property type="entry name" value="FAD/NAD(P)-binding domain"/>
    <property type="match status" value="1"/>
</dbReference>
<evidence type="ECO:0000259" key="4">
    <source>
        <dbReference type="Pfam" id="PF01494"/>
    </source>
</evidence>
<evidence type="ECO:0000313" key="5">
    <source>
        <dbReference type="EMBL" id="TFK51404.1"/>
    </source>
</evidence>
<dbReference type="EMBL" id="ML213511">
    <property type="protein sequence ID" value="TFK51404.1"/>
    <property type="molecule type" value="Genomic_DNA"/>
</dbReference>
<dbReference type="InterPro" id="IPR036188">
    <property type="entry name" value="FAD/NAD-bd_sf"/>
</dbReference>
<dbReference type="InterPro" id="IPR002938">
    <property type="entry name" value="FAD-bd"/>
</dbReference>
<dbReference type="PRINTS" id="PR00420">
    <property type="entry name" value="RNGMNOXGNASE"/>
</dbReference>
<dbReference type="SUPFAM" id="SSF51905">
    <property type="entry name" value="FAD/NAD(P)-binding domain"/>
    <property type="match status" value="1"/>
</dbReference>
<reference evidence="5 6" key="1">
    <citation type="journal article" date="2019" name="Nat. Ecol. Evol.">
        <title>Megaphylogeny resolves global patterns of mushroom evolution.</title>
        <authorList>
            <person name="Varga T."/>
            <person name="Krizsan K."/>
            <person name="Foldi C."/>
            <person name="Dima B."/>
            <person name="Sanchez-Garcia M."/>
            <person name="Sanchez-Ramirez S."/>
            <person name="Szollosi G.J."/>
            <person name="Szarkandi J.G."/>
            <person name="Papp V."/>
            <person name="Albert L."/>
            <person name="Andreopoulos W."/>
            <person name="Angelini C."/>
            <person name="Antonin V."/>
            <person name="Barry K.W."/>
            <person name="Bougher N.L."/>
            <person name="Buchanan P."/>
            <person name="Buyck B."/>
            <person name="Bense V."/>
            <person name="Catcheside P."/>
            <person name="Chovatia M."/>
            <person name="Cooper J."/>
            <person name="Damon W."/>
            <person name="Desjardin D."/>
            <person name="Finy P."/>
            <person name="Geml J."/>
            <person name="Haridas S."/>
            <person name="Hughes K."/>
            <person name="Justo A."/>
            <person name="Karasinski D."/>
            <person name="Kautmanova I."/>
            <person name="Kiss B."/>
            <person name="Kocsube S."/>
            <person name="Kotiranta H."/>
            <person name="LaButti K.M."/>
            <person name="Lechner B.E."/>
            <person name="Liimatainen K."/>
            <person name="Lipzen A."/>
            <person name="Lukacs Z."/>
            <person name="Mihaltcheva S."/>
            <person name="Morgado L.N."/>
            <person name="Niskanen T."/>
            <person name="Noordeloos M.E."/>
            <person name="Ohm R.A."/>
            <person name="Ortiz-Santana B."/>
            <person name="Ovrebo C."/>
            <person name="Racz N."/>
            <person name="Riley R."/>
            <person name="Savchenko A."/>
            <person name="Shiryaev A."/>
            <person name="Soop K."/>
            <person name="Spirin V."/>
            <person name="Szebenyi C."/>
            <person name="Tomsovsky M."/>
            <person name="Tulloss R.E."/>
            <person name="Uehling J."/>
            <person name="Grigoriev I.V."/>
            <person name="Vagvolgyi C."/>
            <person name="Papp T."/>
            <person name="Martin F.M."/>
            <person name="Miettinen O."/>
            <person name="Hibbett D.S."/>
            <person name="Nagy L.G."/>
        </authorList>
    </citation>
    <scope>NUCLEOTIDE SEQUENCE [LARGE SCALE GENOMIC DNA]</scope>
    <source>
        <strain evidence="5 6">OMC1185</strain>
    </source>
</reference>
<dbReference type="PANTHER" id="PTHR46720">
    <property type="entry name" value="HYDROXYLASE, PUTATIVE (AFU_ORTHOLOGUE AFUA_3G01460)-RELATED"/>
    <property type="match status" value="1"/>
</dbReference>
<protein>
    <submittedName>
        <fullName evidence="5">Salicylate hydroxylase</fullName>
    </submittedName>
</protein>
<keyword evidence="6" id="KW-1185">Reference proteome</keyword>
<keyword evidence="2" id="KW-0274">FAD</keyword>
<evidence type="ECO:0000256" key="2">
    <source>
        <dbReference type="ARBA" id="ARBA00022827"/>
    </source>
</evidence>
<dbReference type="OrthoDB" id="417877at2759"/>
<feature type="domain" description="FAD-binding" evidence="4">
    <location>
        <begin position="335"/>
        <end position="402"/>
    </location>
</feature>
<evidence type="ECO:0000256" key="3">
    <source>
        <dbReference type="ARBA" id="ARBA00023002"/>
    </source>
</evidence>
<keyword evidence="1" id="KW-0285">Flavoprotein</keyword>
<feature type="domain" description="FAD-binding" evidence="4">
    <location>
        <begin position="10"/>
        <end position="196"/>
    </location>
</feature>
<name>A0A5C3N1A3_9AGAM</name>
<proteinExistence type="predicted"/>
<dbReference type="PANTHER" id="PTHR46720:SF3">
    <property type="entry name" value="FAD-BINDING DOMAIN-CONTAINING PROTEIN-RELATED"/>
    <property type="match status" value="1"/>
</dbReference>
<dbReference type="GO" id="GO:0016491">
    <property type="term" value="F:oxidoreductase activity"/>
    <property type="evidence" value="ECO:0007669"/>
    <property type="project" value="UniProtKB-KW"/>
</dbReference>
<dbReference type="Proteomes" id="UP000305948">
    <property type="component" value="Unassembled WGS sequence"/>
</dbReference>
<accession>A0A5C3N1A3</accession>
<dbReference type="SUPFAM" id="SSF54373">
    <property type="entry name" value="FAD-linked reductases, C-terminal domain"/>
    <property type="match status" value="1"/>
</dbReference>
<dbReference type="STRING" id="5364.A0A5C3N1A3"/>
<evidence type="ECO:0000313" key="6">
    <source>
        <dbReference type="Proteomes" id="UP000305948"/>
    </source>
</evidence>
<dbReference type="AlphaFoldDB" id="A0A5C3N1A3"/>
<dbReference type="GO" id="GO:0044550">
    <property type="term" value="P:secondary metabolite biosynthetic process"/>
    <property type="evidence" value="ECO:0007669"/>
    <property type="project" value="TreeGrafter"/>
</dbReference>